<protein>
    <submittedName>
        <fullName evidence="1">Uncharacterized protein</fullName>
    </submittedName>
</protein>
<proteinExistence type="predicted"/>
<dbReference type="EMBL" id="BPLR01012626">
    <property type="protein sequence ID" value="GIY55282.1"/>
    <property type="molecule type" value="Genomic_DNA"/>
</dbReference>
<keyword evidence="2" id="KW-1185">Reference proteome</keyword>
<organism evidence="1 2">
    <name type="scientific">Caerostris extrusa</name>
    <name type="common">Bark spider</name>
    <name type="synonym">Caerostris bankana</name>
    <dbReference type="NCBI Taxonomy" id="172846"/>
    <lineage>
        <taxon>Eukaryota</taxon>
        <taxon>Metazoa</taxon>
        <taxon>Ecdysozoa</taxon>
        <taxon>Arthropoda</taxon>
        <taxon>Chelicerata</taxon>
        <taxon>Arachnida</taxon>
        <taxon>Araneae</taxon>
        <taxon>Araneomorphae</taxon>
        <taxon>Entelegynae</taxon>
        <taxon>Araneoidea</taxon>
        <taxon>Araneidae</taxon>
        <taxon>Caerostris</taxon>
    </lineage>
</organism>
<gene>
    <name evidence="1" type="ORF">CEXT_473011</name>
</gene>
<comment type="caution">
    <text evidence="1">The sequence shown here is derived from an EMBL/GenBank/DDBJ whole genome shotgun (WGS) entry which is preliminary data.</text>
</comment>
<dbReference type="Proteomes" id="UP001054945">
    <property type="component" value="Unassembled WGS sequence"/>
</dbReference>
<sequence>MNKVCSLAERLDHILVISDHGLFSEHQLNIRLIREISLKFKIVDLVLKKTYMNPITAYACSEIVWTFTSNKSPVIPSVLRIPKDAWNVTFVISLPTATLNTANI</sequence>
<evidence type="ECO:0000313" key="2">
    <source>
        <dbReference type="Proteomes" id="UP001054945"/>
    </source>
</evidence>
<dbReference type="AlphaFoldDB" id="A0AAV4UC02"/>
<evidence type="ECO:0000313" key="1">
    <source>
        <dbReference type="EMBL" id="GIY55282.1"/>
    </source>
</evidence>
<accession>A0AAV4UC02</accession>
<reference evidence="1 2" key="1">
    <citation type="submission" date="2021-06" db="EMBL/GenBank/DDBJ databases">
        <title>Caerostris extrusa draft genome.</title>
        <authorList>
            <person name="Kono N."/>
            <person name="Arakawa K."/>
        </authorList>
    </citation>
    <scope>NUCLEOTIDE SEQUENCE [LARGE SCALE GENOMIC DNA]</scope>
</reference>
<name>A0AAV4UC02_CAEEX</name>